<protein>
    <submittedName>
        <fullName evidence="1">Uncharacterized protein</fullName>
    </submittedName>
</protein>
<evidence type="ECO:0000313" key="1">
    <source>
        <dbReference type="EMBL" id="CAG7636884.1"/>
    </source>
</evidence>
<name>A0ABM8VG08_9BACL</name>
<keyword evidence="2" id="KW-1185">Reference proteome</keyword>
<sequence>MKKRNEVDLEKTTFFWDNDSSQEEDFYRIEGINDKKYTSENAHHAILQLQISVFNYLQV</sequence>
<comment type="caution">
    <text evidence="1">The sequence shown here is derived from an EMBL/GenBank/DDBJ whole genome shotgun (WGS) entry which is preliminary data.</text>
</comment>
<dbReference type="Proteomes" id="UP000730618">
    <property type="component" value="Unassembled WGS sequence"/>
</dbReference>
<dbReference type="EMBL" id="CAJVCE010000005">
    <property type="protein sequence ID" value="CAG7636884.1"/>
    <property type="molecule type" value="Genomic_DNA"/>
</dbReference>
<reference evidence="1 2" key="1">
    <citation type="submission" date="2021-06" db="EMBL/GenBank/DDBJ databases">
        <authorList>
            <person name="Criscuolo A."/>
        </authorList>
    </citation>
    <scope>NUCLEOTIDE SEQUENCE [LARGE SCALE GENOMIC DNA]</scope>
    <source>
        <strain evidence="2">CIP 111802</strain>
    </source>
</reference>
<proteinExistence type="predicted"/>
<accession>A0ABM8VG08</accession>
<organism evidence="1 2">
    <name type="scientific">Paenibacillus allorhizosphaerae</name>
    <dbReference type="NCBI Taxonomy" id="2849866"/>
    <lineage>
        <taxon>Bacteria</taxon>
        <taxon>Bacillati</taxon>
        <taxon>Bacillota</taxon>
        <taxon>Bacilli</taxon>
        <taxon>Bacillales</taxon>
        <taxon>Paenibacillaceae</taxon>
        <taxon>Paenibacillus</taxon>
    </lineage>
</organism>
<evidence type="ECO:0000313" key="2">
    <source>
        <dbReference type="Proteomes" id="UP000730618"/>
    </source>
</evidence>
<gene>
    <name evidence="1" type="ORF">PAECIP111802_02298</name>
</gene>